<evidence type="ECO:0000313" key="3">
    <source>
        <dbReference type="EMBL" id="KAF4301425.1"/>
    </source>
</evidence>
<name>A0A8H4II13_9PEZI</name>
<evidence type="ECO:0000313" key="4">
    <source>
        <dbReference type="EMBL" id="KAF4306023.1"/>
    </source>
</evidence>
<dbReference type="EMBL" id="WWBZ02000082">
    <property type="protein sequence ID" value="KAF4301425.1"/>
    <property type="molecule type" value="Genomic_DNA"/>
</dbReference>
<protein>
    <submittedName>
        <fullName evidence="3">Uncharacterized protein</fullName>
    </submittedName>
</protein>
<comment type="caution">
    <text evidence="3">The sequence shown here is derived from an EMBL/GenBank/DDBJ whole genome shotgun (WGS) entry which is preliminary data.</text>
</comment>
<feature type="region of interest" description="Disordered" evidence="2">
    <location>
        <begin position="1"/>
        <end position="90"/>
    </location>
</feature>
<evidence type="ECO:0000313" key="5">
    <source>
        <dbReference type="Proteomes" id="UP000572817"/>
    </source>
</evidence>
<feature type="coiled-coil region" evidence="1">
    <location>
        <begin position="498"/>
        <end position="525"/>
    </location>
</feature>
<keyword evidence="1" id="KW-0175">Coiled coil</keyword>
<dbReference type="Proteomes" id="UP000572817">
    <property type="component" value="Unassembled WGS sequence"/>
</dbReference>
<organism evidence="3 5">
    <name type="scientific">Botryosphaeria dothidea</name>
    <dbReference type="NCBI Taxonomy" id="55169"/>
    <lineage>
        <taxon>Eukaryota</taxon>
        <taxon>Fungi</taxon>
        <taxon>Dikarya</taxon>
        <taxon>Ascomycota</taxon>
        <taxon>Pezizomycotina</taxon>
        <taxon>Dothideomycetes</taxon>
        <taxon>Dothideomycetes incertae sedis</taxon>
        <taxon>Botryosphaeriales</taxon>
        <taxon>Botryosphaeriaceae</taxon>
        <taxon>Botryosphaeria</taxon>
    </lineage>
</organism>
<dbReference type="EMBL" id="WWBZ02000040">
    <property type="protein sequence ID" value="KAF4306023.1"/>
    <property type="molecule type" value="Genomic_DNA"/>
</dbReference>
<evidence type="ECO:0000256" key="2">
    <source>
        <dbReference type="SAM" id="MobiDB-lite"/>
    </source>
</evidence>
<dbReference type="AlphaFoldDB" id="A0A8H4II13"/>
<evidence type="ECO:0000256" key="1">
    <source>
        <dbReference type="SAM" id="Coils"/>
    </source>
</evidence>
<gene>
    <name evidence="4" type="ORF">GTA08_BOTSDO07041</name>
    <name evidence="3" type="ORF">GTA08_BOTSDO11235</name>
</gene>
<dbReference type="OrthoDB" id="3882589at2759"/>
<keyword evidence="5" id="KW-1185">Reference proteome</keyword>
<feature type="compositionally biased region" description="Polar residues" evidence="2">
    <location>
        <begin position="34"/>
        <end position="54"/>
    </location>
</feature>
<sequence length="590" mass="66695">MDGMHPSRLLHMQEPSEDGTHEASPQHQPVRRVTGSNSEPLGQQQHINSNSAHEQQLPGLSSSDSGLPDQPPSGPAAMAPAFAQDHTSDVSARIKPLSQQRPLPETPARWFQSLAQSNDAELLSYLAKRHITIGFLREIDSFLRSHPEIYDHAGPWTQKFNSLPPLAAYKHFLTGYVRPARYVPGWLPETQDFTLPQYFVPPRMDRAFDEELLEFFDIDGGSYRYDILREMDQVVGGLCYKIQCGIQVKNADRKLVAYAIWGNPVDAFKYYEYSYQTVWLKHKYLPEHVVLEEVPKTDNYTLPAPSVLGPDEGHRSHLFTRKRMAKAQDDGIDVLDVLMQDFTSELAKKGHRRDHISKLKRQAQKALDQERDDPQGYDIVDLVMDIADYQPRLSRPDSKDTGASYSAAKFTINGRAVDSNFSTFALPGGVTMETYASPGFVVKDNLKVEPSTPQSFKQQRGQTIGSKQQGKHPISLAARKRKVNCASARSSLSTARKQEELLINASESQERIKQARRMRIAAERNLAGHLMSLNKNKKNLTTDEVNDLMKLAHFTHFHGKKTKELAAQGWNNPDYERLVTNLQHCDRLLS</sequence>
<feature type="compositionally biased region" description="Polar residues" evidence="2">
    <location>
        <begin position="451"/>
        <end position="468"/>
    </location>
</feature>
<accession>A0A8H4II13</accession>
<reference evidence="3 5" key="1">
    <citation type="submission" date="2020-04" db="EMBL/GenBank/DDBJ databases">
        <title>Genome Assembly and Annotation of Botryosphaeria dothidea sdau 11-99, a Latent Pathogen of Apple Fruit Ring Rot in China.</title>
        <authorList>
            <person name="Yu C."/>
            <person name="Diao Y."/>
            <person name="Lu Q."/>
            <person name="Zhao J."/>
            <person name="Cui S."/>
            <person name="Peng C."/>
            <person name="He B."/>
            <person name="Liu H."/>
        </authorList>
    </citation>
    <scope>NUCLEOTIDE SEQUENCE [LARGE SCALE GENOMIC DNA]</scope>
    <source>
        <strain evidence="5">sdau11-99</strain>
        <strain evidence="3">Sdau11-99</strain>
    </source>
</reference>
<feature type="compositionally biased region" description="Low complexity" evidence="2">
    <location>
        <begin position="55"/>
        <end position="68"/>
    </location>
</feature>
<proteinExistence type="predicted"/>
<feature type="region of interest" description="Disordered" evidence="2">
    <location>
        <begin position="451"/>
        <end position="474"/>
    </location>
</feature>